<organism evidence="2 3">
    <name type="scientific">Venturia effusa</name>
    <dbReference type="NCBI Taxonomy" id="50376"/>
    <lineage>
        <taxon>Eukaryota</taxon>
        <taxon>Fungi</taxon>
        <taxon>Dikarya</taxon>
        <taxon>Ascomycota</taxon>
        <taxon>Pezizomycotina</taxon>
        <taxon>Dothideomycetes</taxon>
        <taxon>Pleosporomycetidae</taxon>
        <taxon>Venturiales</taxon>
        <taxon>Venturiaceae</taxon>
        <taxon>Venturia</taxon>
    </lineage>
</organism>
<reference evidence="2 3" key="1">
    <citation type="submission" date="2019-07" db="EMBL/GenBank/DDBJ databases">
        <title>Finished genome of Venturia effusa.</title>
        <authorList>
            <person name="Young C.A."/>
            <person name="Cox M.P."/>
            <person name="Ganley A.R.D."/>
            <person name="David W.J."/>
        </authorList>
    </citation>
    <scope>NUCLEOTIDE SEQUENCE [LARGE SCALE GENOMIC DNA]</scope>
    <source>
        <strain evidence="3">albino</strain>
    </source>
</reference>
<dbReference type="InterPro" id="IPR006083">
    <property type="entry name" value="PRK/URK"/>
</dbReference>
<evidence type="ECO:0000259" key="1">
    <source>
        <dbReference type="Pfam" id="PF00485"/>
    </source>
</evidence>
<dbReference type="PANTHER" id="PTHR10285">
    <property type="entry name" value="URIDINE KINASE"/>
    <property type="match status" value="1"/>
</dbReference>
<gene>
    <name evidence="2" type="ORF">FKW77_000495</name>
</gene>
<dbReference type="Proteomes" id="UP000316270">
    <property type="component" value="Chromosome 1"/>
</dbReference>
<evidence type="ECO:0000313" key="2">
    <source>
        <dbReference type="EMBL" id="QDS67449.1"/>
    </source>
</evidence>
<dbReference type="InterPro" id="IPR027417">
    <property type="entry name" value="P-loop_NTPase"/>
</dbReference>
<keyword evidence="3" id="KW-1185">Reference proteome</keyword>
<dbReference type="Pfam" id="PF00485">
    <property type="entry name" value="PRK"/>
    <property type="match status" value="1"/>
</dbReference>
<accession>A0A517KVP4</accession>
<feature type="domain" description="Phosphoribulokinase/uridine kinase" evidence="1">
    <location>
        <begin position="29"/>
        <end position="185"/>
    </location>
</feature>
<dbReference type="STRING" id="50376.A0A517KVP4"/>
<proteinExistence type="predicted"/>
<dbReference type="Gene3D" id="3.40.50.300">
    <property type="entry name" value="P-loop containing nucleotide triphosphate hydrolases"/>
    <property type="match status" value="2"/>
</dbReference>
<evidence type="ECO:0000313" key="3">
    <source>
        <dbReference type="Proteomes" id="UP000316270"/>
    </source>
</evidence>
<dbReference type="GO" id="GO:0016301">
    <property type="term" value="F:kinase activity"/>
    <property type="evidence" value="ECO:0007669"/>
    <property type="project" value="InterPro"/>
</dbReference>
<dbReference type="OrthoDB" id="6362633at2759"/>
<protein>
    <recommendedName>
        <fullName evidence="1">Phosphoribulokinase/uridine kinase domain-containing protein</fullName>
    </recommendedName>
</protein>
<dbReference type="AlphaFoldDB" id="A0A517KVP4"/>
<name>A0A517KVP4_9PEZI</name>
<dbReference type="GO" id="GO:0005524">
    <property type="term" value="F:ATP binding"/>
    <property type="evidence" value="ECO:0007669"/>
    <property type="project" value="InterPro"/>
</dbReference>
<dbReference type="EMBL" id="CP042185">
    <property type="protein sequence ID" value="QDS67449.1"/>
    <property type="molecule type" value="Genomic_DNA"/>
</dbReference>
<sequence>MEHVYSSLAARALKVHDKARDDNVQHRALIAIAGPPGSGKSTIAEEVVRRLNIRAAKPFATVLSMDGFHLPRKTLDALPNREEAHARRGVAWTFDAPRAVSLVEKLHDTKRDGTMTISAPSFDHAEKDPVEDAIVIPGDMSLVIMEGLWLLYDQKPWDQISALVDDTWFVDVDAEVARYRVAKRHMQAGIETNWEDAVRRASGNDLVNGEEARRKMVRPGIVVYSVNEA</sequence>
<dbReference type="SUPFAM" id="SSF52540">
    <property type="entry name" value="P-loop containing nucleoside triphosphate hydrolases"/>
    <property type="match status" value="1"/>
</dbReference>